<gene>
    <name evidence="1" type="ORF">Vadar_010387</name>
</gene>
<organism evidence="1 2">
    <name type="scientific">Vaccinium darrowii</name>
    <dbReference type="NCBI Taxonomy" id="229202"/>
    <lineage>
        <taxon>Eukaryota</taxon>
        <taxon>Viridiplantae</taxon>
        <taxon>Streptophyta</taxon>
        <taxon>Embryophyta</taxon>
        <taxon>Tracheophyta</taxon>
        <taxon>Spermatophyta</taxon>
        <taxon>Magnoliopsida</taxon>
        <taxon>eudicotyledons</taxon>
        <taxon>Gunneridae</taxon>
        <taxon>Pentapetalae</taxon>
        <taxon>asterids</taxon>
        <taxon>Ericales</taxon>
        <taxon>Ericaceae</taxon>
        <taxon>Vaccinioideae</taxon>
        <taxon>Vaccinieae</taxon>
        <taxon>Vaccinium</taxon>
    </lineage>
</organism>
<sequence length="142" mass="16314">MPTITVGPARAFYESYVPRQCYGHNNRPQQPKTNLIKFSVNLLRSQWSDMKSLHAGDFNVVRKPFERLDGFDSTATTEFNSCIDFLNMDDLPTKGFWYTWSNKRGGDGDNKSRLDRAMVNTGWMDDFLEFEVCVEATGISDH</sequence>
<proteinExistence type="predicted"/>
<reference evidence="1 2" key="1">
    <citation type="journal article" date="2021" name="Hortic Res">
        <title>High-quality reference genome and annotation aids understanding of berry development for evergreen blueberry (Vaccinium darrowii).</title>
        <authorList>
            <person name="Yu J."/>
            <person name="Hulse-Kemp A.M."/>
            <person name="Babiker E."/>
            <person name="Staton M."/>
        </authorList>
    </citation>
    <scope>NUCLEOTIDE SEQUENCE [LARGE SCALE GENOMIC DNA]</scope>
    <source>
        <strain evidence="2">cv. NJ 8807/NJ 8810</strain>
        <tissue evidence="1">Young leaf</tissue>
    </source>
</reference>
<protein>
    <submittedName>
        <fullName evidence="1">Uncharacterized protein</fullName>
    </submittedName>
</protein>
<comment type="caution">
    <text evidence="1">The sequence shown here is derived from an EMBL/GenBank/DDBJ whole genome shotgun (WGS) entry which is preliminary data.</text>
</comment>
<dbReference type="Proteomes" id="UP000828048">
    <property type="component" value="Chromosome 2"/>
</dbReference>
<dbReference type="EMBL" id="CM037152">
    <property type="protein sequence ID" value="KAH7833845.1"/>
    <property type="molecule type" value="Genomic_DNA"/>
</dbReference>
<evidence type="ECO:0000313" key="2">
    <source>
        <dbReference type="Proteomes" id="UP000828048"/>
    </source>
</evidence>
<keyword evidence="2" id="KW-1185">Reference proteome</keyword>
<evidence type="ECO:0000313" key="1">
    <source>
        <dbReference type="EMBL" id="KAH7833845.1"/>
    </source>
</evidence>
<name>A0ACB7WZW0_9ERIC</name>
<accession>A0ACB7WZW0</accession>